<dbReference type="Pfam" id="PF01820">
    <property type="entry name" value="Dala_Dala_lig_N"/>
    <property type="match status" value="1"/>
</dbReference>
<dbReference type="RefSeq" id="WP_090795420.1">
    <property type="nucleotide sequence ID" value="NZ_FMYI01000005.1"/>
</dbReference>
<feature type="binding site" evidence="25">
    <location>
        <position position="315"/>
    </location>
    <ligand>
        <name>Mg(2+)</name>
        <dbReference type="ChEBI" id="CHEBI:18420"/>
        <label>1</label>
    </ligand>
</feature>
<dbReference type="STRING" id="1612202.SAMN05421734_10567"/>
<proteinExistence type="inferred from homology"/>
<evidence type="ECO:0000256" key="7">
    <source>
        <dbReference type="ARBA" id="ARBA00022490"/>
    </source>
</evidence>
<evidence type="ECO:0000256" key="23">
    <source>
        <dbReference type="PIRSR" id="PIRSR039102-1"/>
    </source>
</evidence>
<protein>
    <recommendedName>
        <fullName evidence="19 22">D-alanine--D-alanine ligase</fullName>
        <ecNumber evidence="6 22">6.3.2.4</ecNumber>
    </recommendedName>
    <alternativeName>
        <fullName evidence="21 22">D-Ala-D-Ala ligase</fullName>
    </alternativeName>
    <alternativeName>
        <fullName evidence="20 22">D-alanylalanine synthetase</fullName>
    </alternativeName>
</protein>
<dbReference type="EMBL" id="FMYI01000005">
    <property type="protein sequence ID" value="SDC19044.1"/>
    <property type="molecule type" value="Genomic_DNA"/>
</dbReference>
<dbReference type="InterPro" id="IPR011095">
    <property type="entry name" value="Dala_Dala_lig_C"/>
</dbReference>
<comment type="cofactor">
    <cofactor evidence="25">
        <name>Mg(2+)</name>
        <dbReference type="ChEBI" id="CHEBI:18420"/>
    </cofactor>
    <cofactor evidence="25">
        <name>Mn(2+)</name>
        <dbReference type="ChEBI" id="CHEBI:29035"/>
    </cofactor>
    <text evidence="25">Binds 2 magnesium or manganese ions per subunit.</text>
</comment>
<evidence type="ECO:0000313" key="29">
    <source>
        <dbReference type="Proteomes" id="UP000242949"/>
    </source>
</evidence>
<dbReference type="Gene3D" id="3.40.50.20">
    <property type="match status" value="1"/>
</dbReference>
<dbReference type="Gene3D" id="3.30.1490.20">
    <property type="entry name" value="ATP-grasp fold, A domain"/>
    <property type="match status" value="1"/>
</dbReference>
<keyword evidence="16 22" id="KW-0961">Cell wall biogenesis/degradation</keyword>
<keyword evidence="7 22" id="KW-0963">Cytoplasm</keyword>
<dbReference type="SUPFAM" id="SSF52440">
    <property type="entry name" value="PreATP-grasp domain"/>
    <property type="match status" value="1"/>
</dbReference>
<feature type="binding site" evidence="24">
    <location>
        <begin position="191"/>
        <end position="192"/>
    </location>
    <ligand>
        <name>ATP</name>
        <dbReference type="ChEBI" id="CHEBI:30616"/>
    </ligand>
</feature>
<comment type="cofactor">
    <cofactor evidence="1">
        <name>Mn(2+)</name>
        <dbReference type="ChEBI" id="CHEBI:29035"/>
    </cofactor>
</comment>
<dbReference type="PROSITE" id="PS50975">
    <property type="entry name" value="ATP_GRASP"/>
    <property type="match status" value="1"/>
</dbReference>
<dbReference type="Proteomes" id="UP000242949">
    <property type="component" value="Unassembled WGS sequence"/>
</dbReference>
<dbReference type="Gene3D" id="3.30.470.20">
    <property type="entry name" value="ATP-grasp fold, B domain"/>
    <property type="match status" value="1"/>
</dbReference>
<evidence type="ECO:0000256" key="5">
    <source>
        <dbReference type="ARBA" id="ARBA00010871"/>
    </source>
</evidence>
<keyword evidence="9 25" id="KW-0479">Metal-binding</keyword>
<feature type="active site" evidence="23">
    <location>
        <position position="326"/>
    </location>
</feature>
<dbReference type="InterPro" id="IPR005905">
    <property type="entry name" value="D_ala_D_ala"/>
</dbReference>
<dbReference type="NCBIfam" id="NF002525">
    <property type="entry name" value="PRK01966.1-1"/>
    <property type="match status" value="1"/>
</dbReference>
<gene>
    <name evidence="22" type="primary">ddl</name>
    <name evidence="28" type="ORF">SAMN05421734_10567</name>
</gene>
<keyword evidence="12 25" id="KW-0460">Magnesium</keyword>
<dbReference type="GO" id="GO:0008360">
    <property type="term" value="P:regulation of cell shape"/>
    <property type="evidence" value="ECO:0007669"/>
    <property type="project" value="UniProtKB-KW"/>
</dbReference>
<dbReference type="InterPro" id="IPR016185">
    <property type="entry name" value="PreATP-grasp_dom_sf"/>
</dbReference>
<evidence type="ECO:0000256" key="6">
    <source>
        <dbReference type="ARBA" id="ARBA00012216"/>
    </source>
</evidence>
<dbReference type="NCBIfam" id="NF002528">
    <property type="entry name" value="PRK01966.1-4"/>
    <property type="match status" value="1"/>
</dbReference>
<evidence type="ECO:0000256" key="14">
    <source>
        <dbReference type="ARBA" id="ARBA00022984"/>
    </source>
</evidence>
<accession>A0A1G6JJZ9</accession>
<sequence>MEKLTIGIVFGGKSSEHEVSLQSTKNVVEAMDRTKYNIVLIGVDKSGRWHLCDESDFLNHADDPARIQLNKTNQRIAVVPGEESAQIIELQNHKPVGEIDCIFPVIHGTLGEDGSLQGLLRTLNLPFVGVDLLGSAVSMDKDIAKRLLRDAGLSVANGFVFKKHQHSLIKYETIVKELSTPLFVKPVNQGSSVGVNKVNSEAEFYQAIDEAFQYDDKLLIEETVNGREIECAILGNEDPKASLPGEILPQTDFYSYESKYINESGAKLQAPARLSEEETKRVQQVALNVFNVLDCEGMARVDFFMKENGDLIINEVNTIPGFTKISMYPKLWEITGLTYPELIDRLIVLAFERFNRKQQLKSAVFE</sequence>
<feature type="binding site" evidence="25">
    <location>
        <position position="315"/>
    </location>
    <ligand>
        <name>Mg(2+)</name>
        <dbReference type="ChEBI" id="CHEBI:18420"/>
        <label>2</label>
    </ligand>
</feature>
<dbReference type="SUPFAM" id="SSF56059">
    <property type="entry name" value="Glutathione synthetase ATP-binding domain-like"/>
    <property type="match status" value="1"/>
</dbReference>
<keyword evidence="11 26" id="KW-0067">ATP-binding</keyword>
<organism evidence="28 29">
    <name type="scientific">Pelagirhabdus alkalitolerans</name>
    <dbReference type="NCBI Taxonomy" id="1612202"/>
    <lineage>
        <taxon>Bacteria</taxon>
        <taxon>Bacillati</taxon>
        <taxon>Bacillota</taxon>
        <taxon>Bacilli</taxon>
        <taxon>Bacillales</taxon>
        <taxon>Bacillaceae</taxon>
        <taxon>Pelagirhabdus</taxon>
    </lineage>
</organism>
<evidence type="ECO:0000256" key="15">
    <source>
        <dbReference type="ARBA" id="ARBA00023211"/>
    </source>
</evidence>
<feature type="binding site" evidence="25">
    <location>
        <position position="302"/>
    </location>
    <ligand>
        <name>Mg(2+)</name>
        <dbReference type="ChEBI" id="CHEBI:18420"/>
        <label>1</label>
    </ligand>
</feature>
<keyword evidence="10 24" id="KW-0547">Nucleotide-binding</keyword>
<keyword evidence="29" id="KW-1185">Reference proteome</keyword>
<dbReference type="GO" id="GO:0008716">
    <property type="term" value="F:D-alanine-D-alanine ligase activity"/>
    <property type="evidence" value="ECO:0007669"/>
    <property type="project" value="UniProtKB-UniRule"/>
</dbReference>
<dbReference type="AlphaFoldDB" id="A0A1G6JJZ9"/>
<dbReference type="GO" id="GO:0071555">
    <property type="term" value="P:cell wall organization"/>
    <property type="evidence" value="ECO:0007669"/>
    <property type="project" value="UniProtKB-KW"/>
</dbReference>
<comment type="similarity">
    <text evidence="5 22">Belongs to the D-alanine--D-alanine ligase family.</text>
</comment>
<evidence type="ECO:0000256" key="13">
    <source>
        <dbReference type="ARBA" id="ARBA00022960"/>
    </source>
</evidence>
<dbReference type="PROSITE" id="PS00843">
    <property type="entry name" value="DALA_DALA_LIGASE_1"/>
    <property type="match status" value="1"/>
</dbReference>
<reference evidence="29" key="1">
    <citation type="submission" date="2016-09" db="EMBL/GenBank/DDBJ databases">
        <authorList>
            <person name="Varghese N."/>
            <person name="Submissions S."/>
        </authorList>
    </citation>
    <scope>NUCLEOTIDE SEQUENCE [LARGE SCALE GENOMIC DNA]</scope>
    <source>
        <strain evidence="29">S5</strain>
    </source>
</reference>
<evidence type="ECO:0000256" key="11">
    <source>
        <dbReference type="ARBA" id="ARBA00022840"/>
    </source>
</evidence>
<keyword evidence="14 22" id="KW-0573">Peptidoglycan synthesis</keyword>
<dbReference type="FunFam" id="3.30.470.20:FF:000008">
    <property type="entry name" value="D-alanine--D-alanine ligase"/>
    <property type="match status" value="1"/>
</dbReference>
<evidence type="ECO:0000259" key="27">
    <source>
        <dbReference type="PROSITE" id="PS50975"/>
    </source>
</evidence>
<name>A0A1G6JJZ9_9BACI</name>
<evidence type="ECO:0000256" key="3">
    <source>
        <dbReference type="ARBA" id="ARBA00004496"/>
    </source>
</evidence>
<comment type="function">
    <text evidence="2 22">Cell wall formation.</text>
</comment>
<comment type="catalytic activity">
    <reaction evidence="17 22">
        <text>2 D-alanine + ATP = D-alanyl-D-alanine + ADP + phosphate + H(+)</text>
        <dbReference type="Rhea" id="RHEA:11224"/>
        <dbReference type="ChEBI" id="CHEBI:15378"/>
        <dbReference type="ChEBI" id="CHEBI:30616"/>
        <dbReference type="ChEBI" id="CHEBI:43474"/>
        <dbReference type="ChEBI" id="CHEBI:57416"/>
        <dbReference type="ChEBI" id="CHEBI:57822"/>
        <dbReference type="ChEBI" id="CHEBI:456216"/>
        <dbReference type="EC" id="6.3.2.4"/>
    </reaction>
</comment>
<dbReference type="PROSITE" id="PS00844">
    <property type="entry name" value="DALA_DALA_LIGASE_2"/>
    <property type="match status" value="1"/>
</dbReference>
<dbReference type="GO" id="GO:0005524">
    <property type="term" value="F:ATP binding"/>
    <property type="evidence" value="ECO:0007669"/>
    <property type="project" value="UniProtKB-UniRule"/>
</dbReference>
<feature type="binding site" evidence="24">
    <location>
        <begin position="183"/>
        <end position="185"/>
    </location>
    <ligand>
        <name>ATP</name>
        <dbReference type="ChEBI" id="CHEBI:30616"/>
    </ligand>
</feature>
<dbReference type="GO" id="GO:0046872">
    <property type="term" value="F:metal ion binding"/>
    <property type="evidence" value="ECO:0007669"/>
    <property type="project" value="UniProtKB-KW"/>
</dbReference>
<keyword evidence="13 22" id="KW-0133">Cell shape</keyword>
<dbReference type="PIRSF" id="PIRSF039102">
    <property type="entry name" value="Ddl/VanB"/>
    <property type="match status" value="1"/>
</dbReference>
<dbReference type="PANTHER" id="PTHR23132:SF25">
    <property type="entry name" value="D-ALANINE--D-ALANINE LIGASE A"/>
    <property type="match status" value="1"/>
</dbReference>
<dbReference type="InterPro" id="IPR013815">
    <property type="entry name" value="ATP_grasp_subdomain_1"/>
</dbReference>
<comment type="subcellular location">
    <subcellularLocation>
        <location evidence="3 22">Cytoplasm</location>
    </subcellularLocation>
</comment>
<dbReference type="NCBIfam" id="TIGR01205">
    <property type="entry name" value="D_ala_D_alaTIGR"/>
    <property type="match status" value="1"/>
</dbReference>
<dbReference type="FunFam" id="3.30.1490.20:FF:000007">
    <property type="entry name" value="D-alanine--D-alanine ligase"/>
    <property type="match status" value="1"/>
</dbReference>
<dbReference type="NCBIfam" id="NF002378">
    <property type="entry name" value="PRK01372.1"/>
    <property type="match status" value="1"/>
</dbReference>
<evidence type="ECO:0000256" key="8">
    <source>
        <dbReference type="ARBA" id="ARBA00022598"/>
    </source>
</evidence>
<dbReference type="HAMAP" id="MF_00047">
    <property type="entry name" value="Dala_Dala_lig"/>
    <property type="match status" value="1"/>
</dbReference>
<feature type="active site" evidence="23">
    <location>
        <position position="16"/>
    </location>
</feature>
<dbReference type="OrthoDB" id="9813261at2"/>
<evidence type="ECO:0000256" key="12">
    <source>
        <dbReference type="ARBA" id="ARBA00022842"/>
    </source>
</evidence>
<feature type="binding site" evidence="25">
    <location>
        <position position="317"/>
    </location>
    <ligand>
        <name>Mg(2+)</name>
        <dbReference type="ChEBI" id="CHEBI:18420"/>
        <label>2</label>
    </ligand>
</feature>
<evidence type="ECO:0000256" key="21">
    <source>
        <dbReference type="ARBA" id="ARBA00077154"/>
    </source>
</evidence>
<dbReference type="EC" id="6.3.2.4" evidence="6 22"/>
<evidence type="ECO:0000256" key="16">
    <source>
        <dbReference type="ARBA" id="ARBA00023316"/>
    </source>
</evidence>
<evidence type="ECO:0000256" key="10">
    <source>
        <dbReference type="ARBA" id="ARBA00022741"/>
    </source>
</evidence>
<dbReference type="UniPathway" id="UPA00219"/>
<feature type="domain" description="ATP-grasp" evidence="27">
    <location>
        <begin position="145"/>
        <end position="348"/>
    </location>
</feature>
<dbReference type="InterPro" id="IPR011761">
    <property type="entry name" value="ATP-grasp"/>
</dbReference>
<evidence type="ECO:0000256" key="1">
    <source>
        <dbReference type="ARBA" id="ARBA00001936"/>
    </source>
</evidence>
<dbReference type="GO" id="GO:0009252">
    <property type="term" value="P:peptidoglycan biosynthetic process"/>
    <property type="evidence" value="ECO:0007669"/>
    <property type="project" value="UniProtKB-UniRule"/>
</dbReference>
<evidence type="ECO:0000256" key="17">
    <source>
        <dbReference type="ARBA" id="ARBA00047614"/>
    </source>
</evidence>
<evidence type="ECO:0000256" key="22">
    <source>
        <dbReference type="HAMAP-Rule" id="MF_00047"/>
    </source>
</evidence>
<dbReference type="PANTHER" id="PTHR23132">
    <property type="entry name" value="D-ALANINE--D-ALANINE LIGASE"/>
    <property type="match status" value="1"/>
</dbReference>
<evidence type="ECO:0000256" key="25">
    <source>
        <dbReference type="PIRSR" id="PIRSR039102-3"/>
    </source>
</evidence>
<evidence type="ECO:0000256" key="2">
    <source>
        <dbReference type="ARBA" id="ARBA00003921"/>
    </source>
</evidence>
<comment type="pathway">
    <text evidence="18">Glycan biosynthesis.</text>
</comment>
<feature type="binding site" evidence="24">
    <location>
        <begin position="221"/>
        <end position="228"/>
    </location>
    <ligand>
        <name>ATP</name>
        <dbReference type="ChEBI" id="CHEBI:30616"/>
    </ligand>
</feature>
<evidence type="ECO:0000313" key="28">
    <source>
        <dbReference type="EMBL" id="SDC19044.1"/>
    </source>
</evidence>
<evidence type="ECO:0000256" key="26">
    <source>
        <dbReference type="PROSITE-ProRule" id="PRU00409"/>
    </source>
</evidence>
<evidence type="ECO:0000256" key="9">
    <source>
        <dbReference type="ARBA" id="ARBA00022723"/>
    </source>
</evidence>
<evidence type="ECO:0000256" key="4">
    <source>
        <dbReference type="ARBA" id="ARBA00004752"/>
    </source>
</evidence>
<comment type="pathway">
    <text evidence="4 22">Cell wall biogenesis; peptidoglycan biosynthesis.</text>
</comment>
<dbReference type="InterPro" id="IPR011127">
    <property type="entry name" value="Dala_Dala_lig_N"/>
</dbReference>
<keyword evidence="15 25" id="KW-0464">Manganese</keyword>
<evidence type="ECO:0000256" key="19">
    <source>
        <dbReference type="ARBA" id="ARBA00068427"/>
    </source>
</evidence>
<dbReference type="InterPro" id="IPR000291">
    <property type="entry name" value="D-Ala_lig_Van_CS"/>
</dbReference>
<evidence type="ECO:0000256" key="18">
    <source>
        <dbReference type="ARBA" id="ARBA00060592"/>
    </source>
</evidence>
<feature type="binding site" evidence="24">
    <location>
        <position position="141"/>
    </location>
    <ligand>
        <name>ATP</name>
        <dbReference type="ChEBI" id="CHEBI:30616"/>
    </ligand>
</feature>
<keyword evidence="8 22" id="KW-0436">Ligase</keyword>
<feature type="binding site" evidence="24">
    <location>
        <begin position="314"/>
        <end position="315"/>
    </location>
    <ligand>
        <name>ATP</name>
        <dbReference type="ChEBI" id="CHEBI:30616"/>
    </ligand>
</feature>
<dbReference type="Pfam" id="PF07478">
    <property type="entry name" value="Dala_Dala_lig_C"/>
    <property type="match status" value="1"/>
</dbReference>
<evidence type="ECO:0000256" key="24">
    <source>
        <dbReference type="PIRSR" id="PIRSR039102-2"/>
    </source>
</evidence>
<dbReference type="GO" id="GO:0005829">
    <property type="term" value="C:cytosol"/>
    <property type="evidence" value="ECO:0007669"/>
    <property type="project" value="TreeGrafter"/>
</dbReference>
<evidence type="ECO:0000256" key="20">
    <source>
        <dbReference type="ARBA" id="ARBA00076288"/>
    </source>
</evidence>
<feature type="active site" evidence="23">
    <location>
        <position position="191"/>
    </location>
</feature>